<feature type="compositionally biased region" description="Pro residues" evidence="1">
    <location>
        <begin position="299"/>
        <end position="311"/>
    </location>
</feature>
<protein>
    <submittedName>
        <fullName evidence="2">Uncharacterized protein</fullName>
    </submittedName>
</protein>
<evidence type="ECO:0000256" key="1">
    <source>
        <dbReference type="SAM" id="MobiDB-lite"/>
    </source>
</evidence>
<dbReference type="AlphaFoldDB" id="A0A6G0XQG4"/>
<organism evidence="2 3">
    <name type="scientific">Aphanomyces euteiches</name>
    <dbReference type="NCBI Taxonomy" id="100861"/>
    <lineage>
        <taxon>Eukaryota</taxon>
        <taxon>Sar</taxon>
        <taxon>Stramenopiles</taxon>
        <taxon>Oomycota</taxon>
        <taxon>Saprolegniomycetes</taxon>
        <taxon>Saprolegniales</taxon>
        <taxon>Verrucalvaceae</taxon>
        <taxon>Aphanomyces</taxon>
    </lineage>
</organism>
<name>A0A6G0XQG4_9STRA</name>
<keyword evidence="3" id="KW-1185">Reference proteome</keyword>
<gene>
    <name evidence="2" type="ORF">Ae201684_002323</name>
</gene>
<evidence type="ECO:0000313" key="3">
    <source>
        <dbReference type="Proteomes" id="UP000481153"/>
    </source>
</evidence>
<dbReference type="Proteomes" id="UP000481153">
    <property type="component" value="Unassembled WGS sequence"/>
</dbReference>
<evidence type="ECO:0000313" key="2">
    <source>
        <dbReference type="EMBL" id="KAF0742780.1"/>
    </source>
</evidence>
<comment type="caution">
    <text evidence="2">The sequence shown here is derived from an EMBL/GenBank/DDBJ whole genome shotgun (WGS) entry which is preliminary data.</text>
</comment>
<proteinExistence type="predicted"/>
<accession>A0A6G0XQG4</accession>
<dbReference type="EMBL" id="VJMJ01000024">
    <property type="protein sequence ID" value="KAF0742780.1"/>
    <property type="molecule type" value="Genomic_DNA"/>
</dbReference>
<sequence length="329" mass="36706">MCVLMHTHVHFPSFLTHASSQATPVVVRLDAREHRPTTLFNDVQPDLEYLGTVHCLSGSIQQDPSHLPSHTLDRSLEHLGNRYQSLVVATNPPGFPQDFARSMVNAVSLLGSVLRTIVNTQPNVRRPVVMSAAEVRETNAKLARIVNDYVAPPQHSPADGRLCLGRMSDGSKCQLLADRCYHRAEGVHISTPGLNRRCHHKWPRCQIHNPKYHETFSSYHGHVHRSTGLVSSRSALLYDIEKDYGNREHDVIQGGKRVTFQGPHFPTAHAFARHSRRLQEFDTLLESLNDPDVDAQGPAGPPDQHPGPPQCQPADQMPSQCRFADLDPT</sequence>
<reference evidence="2 3" key="1">
    <citation type="submission" date="2019-07" db="EMBL/GenBank/DDBJ databases">
        <title>Genomics analysis of Aphanomyces spp. identifies a new class of oomycete effector associated with host adaptation.</title>
        <authorList>
            <person name="Gaulin E."/>
        </authorList>
    </citation>
    <scope>NUCLEOTIDE SEQUENCE [LARGE SCALE GENOMIC DNA]</scope>
    <source>
        <strain evidence="2 3">ATCC 201684</strain>
    </source>
</reference>
<dbReference type="VEuPathDB" id="FungiDB:AeMF1_004242"/>
<feature type="region of interest" description="Disordered" evidence="1">
    <location>
        <begin position="288"/>
        <end position="329"/>
    </location>
</feature>